<organism evidence="2 3">
    <name type="scientific">Novosphingobium aureum</name>
    <dbReference type="NCBI Taxonomy" id="2792964"/>
    <lineage>
        <taxon>Bacteria</taxon>
        <taxon>Pseudomonadati</taxon>
        <taxon>Pseudomonadota</taxon>
        <taxon>Alphaproteobacteria</taxon>
        <taxon>Sphingomonadales</taxon>
        <taxon>Sphingomonadaceae</taxon>
        <taxon>Novosphingobium</taxon>
    </lineage>
</organism>
<dbReference type="Proteomes" id="UP000617634">
    <property type="component" value="Unassembled WGS sequence"/>
</dbReference>
<reference evidence="2" key="1">
    <citation type="submission" date="2020-11" db="EMBL/GenBank/DDBJ databases">
        <title>Novosphingobium aureum sp. nov., a marine bacterium isolated from sediment of a salt flat.</title>
        <authorList>
            <person name="Yoo Y."/>
            <person name="Kim J.-J."/>
        </authorList>
    </citation>
    <scope>NUCLEOTIDE SEQUENCE</scope>
    <source>
        <strain evidence="2">YJ-S2-02</strain>
    </source>
</reference>
<accession>A0A931ML27</accession>
<dbReference type="Pfam" id="PF06676">
    <property type="entry name" value="DUF1178"/>
    <property type="match status" value="1"/>
</dbReference>
<feature type="compositionally biased region" description="Low complexity" evidence="1">
    <location>
        <begin position="88"/>
        <end position="98"/>
    </location>
</feature>
<evidence type="ECO:0000256" key="1">
    <source>
        <dbReference type="SAM" id="MobiDB-lite"/>
    </source>
</evidence>
<sequence length="179" mass="19258">MIVYDLQCQAGAHRFEGWFKSSDDFARQCERGLVTCPHCGSGEVGKALQAPRLARKGNQRSESRTPSREQAPPEQREATPPSAPQPRASAGKSAVAGGALPPEAIEAFTRLARAQVEALKSSRNVGKDFVETARAMHYGKREAEAIHGEASLRDAHELIEEGVAVVPLPFATTTPDKAN</sequence>
<dbReference type="InterPro" id="IPR009562">
    <property type="entry name" value="DUF1178"/>
</dbReference>
<evidence type="ECO:0000313" key="2">
    <source>
        <dbReference type="EMBL" id="MBH0113453.1"/>
    </source>
</evidence>
<keyword evidence="3" id="KW-1185">Reference proteome</keyword>
<dbReference type="RefSeq" id="WP_197163668.1">
    <property type="nucleotide sequence ID" value="NZ_JADZGI010000001.1"/>
</dbReference>
<dbReference type="PIRSF" id="PIRSF032131">
    <property type="entry name" value="UCP032131"/>
    <property type="match status" value="1"/>
</dbReference>
<proteinExistence type="predicted"/>
<dbReference type="EMBL" id="JADZGI010000001">
    <property type="protein sequence ID" value="MBH0113453.1"/>
    <property type="molecule type" value="Genomic_DNA"/>
</dbReference>
<protein>
    <submittedName>
        <fullName evidence="2">DUF1178 family protein</fullName>
    </submittedName>
</protein>
<evidence type="ECO:0000313" key="3">
    <source>
        <dbReference type="Proteomes" id="UP000617634"/>
    </source>
</evidence>
<dbReference type="AlphaFoldDB" id="A0A931ML27"/>
<feature type="region of interest" description="Disordered" evidence="1">
    <location>
        <begin position="47"/>
        <end position="98"/>
    </location>
</feature>
<comment type="caution">
    <text evidence="2">The sequence shown here is derived from an EMBL/GenBank/DDBJ whole genome shotgun (WGS) entry which is preliminary data.</text>
</comment>
<name>A0A931ML27_9SPHN</name>
<gene>
    <name evidence="2" type="ORF">I5E68_10885</name>
</gene>